<evidence type="ECO:0000256" key="4">
    <source>
        <dbReference type="ARBA" id="ARBA00022692"/>
    </source>
</evidence>
<keyword evidence="4 8" id="KW-0812">Transmembrane</keyword>
<name>A0A521B447_9FLAO</name>
<feature type="signal peptide" evidence="10">
    <location>
        <begin position="1"/>
        <end position="30"/>
    </location>
</feature>
<proteinExistence type="inferred from homology"/>
<dbReference type="InterPro" id="IPR012910">
    <property type="entry name" value="Plug_dom"/>
</dbReference>
<dbReference type="Pfam" id="PF07715">
    <property type="entry name" value="Plug"/>
    <property type="match status" value="1"/>
</dbReference>
<dbReference type="NCBIfam" id="TIGR04056">
    <property type="entry name" value="OMP_RagA_SusC"/>
    <property type="match status" value="1"/>
</dbReference>
<keyword evidence="14" id="KW-1185">Reference proteome</keyword>
<evidence type="ECO:0000256" key="10">
    <source>
        <dbReference type="SAM" id="SignalP"/>
    </source>
</evidence>
<dbReference type="PROSITE" id="PS52016">
    <property type="entry name" value="TONB_DEPENDENT_REC_3"/>
    <property type="match status" value="1"/>
</dbReference>
<keyword evidence="3 8" id="KW-1134">Transmembrane beta strand</keyword>
<evidence type="ECO:0000256" key="7">
    <source>
        <dbReference type="ARBA" id="ARBA00023237"/>
    </source>
</evidence>
<dbReference type="NCBIfam" id="TIGR04057">
    <property type="entry name" value="SusC_RagA_signa"/>
    <property type="match status" value="1"/>
</dbReference>
<dbReference type="RefSeq" id="WP_111377027.1">
    <property type="nucleotide sequence ID" value="NZ_CP043612.1"/>
</dbReference>
<evidence type="ECO:0000256" key="2">
    <source>
        <dbReference type="ARBA" id="ARBA00022448"/>
    </source>
</evidence>
<evidence type="ECO:0000259" key="11">
    <source>
        <dbReference type="Pfam" id="PF00593"/>
    </source>
</evidence>
<evidence type="ECO:0000313" key="14">
    <source>
        <dbReference type="Proteomes" id="UP000319267"/>
    </source>
</evidence>
<dbReference type="OrthoDB" id="9768177at2"/>
<feature type="domain" description="TonB-dependent receptor plug" evidence="12">
    <location>
        <begin position="136"/>
        <end position="260"/>
    </location>
</feature>
<dbReference type="InterPro" id="IPR037066">
    <property type="entry name" value="Plug_dom_sf"/>
</dbReference>
<dbReference type="InterPro" id="IPR036942">
    <property type="entry name" value="Beta-barrel_TonB_sf"/>
</dbReference>
<accession>A0A521B447</accession>
<keyword evidence="7 8" id="KW-0998">Cell outer membrane</keyword>
<dbReference type="EMBL" id="FXTQ01000001">
    <property type="protein sequence ID" value="SMO41887.1"/>
    <property type="molecule type" value="Genomic_DNA"/>
</dbReference>
<feature type="domain" description="TonB-dependent receptor-like beta-barrel" evidence="11">
    <location>
        <begin position="436"/>
        <end position="976"/>
    </location>
</feature>
<dbReference type="InterPro" id="IPR000531">
    <property type="entry name" value="Beta-barrel_TonB"/>
</dbReference>
<evidence type="ECO:0000256" key="3">
    <source>
        <dbReference type="ARBA" id="ARBA00022452"/>
    </source>
</evidence>
<keyword evidence="10" id="KW-0732">Signal</keyword>
<dbReference type="SUPFAM" id="SSF56935">
    <property type="entry name" value="Porins"/>
    <property type="match status" value="1"/>
</dbReference>
<sequence>MNYFSFYKDGKVLYCLFFSAVLLSFSSSFAGNSSHYFSSIFQQHQLHGTITDGTAPLPGVTIVVKGRASATAVTDYTGQYLINVTPSDTLIVSFIGFKTLKVPVSGRSKIDITLQYDTTTLREVKINAGYYSVKESERTGSIARITSKDIETQPVTNVLAAMQGRMAGVEITQNTGLPGSGFEIQIRGQNSLRFNGNSPLYIIDGVPYSSQSIGSNMTSGNMPAENSPLNSINPGDIIAIEVLKDADATAIYGSRGANGVVLISTKKGKQGKTSFSTTYSYGFGQVAHFMDVLKTPDYLAMRREAFANDGYTEYPDYAYDVNGTWDQNRNTDWQKELIGGVATYSNLQSSLTGGNERTNFLLSGNYSRETTVFLGSFDYVKAGGHLSLNHESQDSRFKISFSAIYTSQLNSLPAIDITSTALLLAPNAPELYDGSGNLNWEDNTFDNPVAALEGKIKGQTNDLVANALVTYDLGAGFTAKGSFGYTFLTQKQLNLRPSTALNPAYGAGSESSIVFTNSLGRNSWIIEPQLNWNHKFGKLSLDALAGTTFQQQKGNRQVNYAIGFANNSLMENPASASRNLVLSSDENLYKYEAFYARLNFNWESRYLLNVTGRRDGSSRFGPGNQFANFGAVGAAWVFSQENLIKDFLPVLSFGKLRASYGTTGNDQIGDYQYLDTYSVAAAKYQGVSGLQPSRLFNPDFGWETNKKLEVALETGFFNDRIFLTVAWFQNRSSNQLVGIPLPGTTGFSTMQANLDAVVQNRGLELTLRTINIKNGEFSWITSFNITSNKNRLISFPGLDESTFKNQYVIGHSLNITKVFHYTGLDPATGTYQFLDVDGDGSVNFGDDQKTIKDLSPKYYGGLQNQLRYKNIELNFLFQFAKQENYNPNSYSPMPGTMANQPSAVLSRWQNPGDTGPYQAFSDNDASRTFAYYQFSSSDAAISDASYIRLKNISLTYQLPQSLTKKFNCKIGLQGQNVFTITKYKGIDPEFKYTGYLPPLRVFTTTIQLTF</sequence>
<dbReference type="Pfam" id="PF00593">
    <property type="entry name" value="TonB_dep_Rec_b-barrel"/>
    <property type="match status" value="1"/>
</dbReference>
<evidence type="ECO:0000313" key="13">
    <source>
        <dbReference type="EMBL" id="SMO41887.1"/>
    </source>
</evidence>
<dbReference type="InterPro" id="IPR023997">
    <property type="entry name" value="TonB-dep_OMP_SusC/RagA_CS"/>
</dbReference>
<dbReference type="GO" id="GO:0009279">
    <property type="term" value="C:cell outer membrane"/>
    <property type="evidence" value="ECO:0007669"/>
    <property type="project" value="UniProtKB-SubCell"/>
</dbReference>
<evidence type="ECO:0000256" key="8">
    <source>
        <dbReference type="PROSITE-ProRule" id="PRU01360"/>
    </source>
</evidence>
<dbReference type="AlphaFoldDB" id="A0A521B447"/>
<dbReference type="Pfam" id="PF13715">
    <property type="entry name" value="CarbopepD_reg_2"/>
    <property type="match status" value="1"/>
</dbReference>
<evidence type="ECO:0000256" key="1">
    <source>
        <dbReference type="ARBA" id="ARBA00004571"/>
    </source>
</evidence>
<evidence type="ECO:0000259" key="12">
    <source>
        <dbReference type="Pfam" id="PF07715"/>
    </source>
</evidence>
<keyword evidence="5 9" id="KW-0798">TonB box</keyword>
<dbReference type="Gene3D" id="2.40.170.20">
    <property type="entry name" value="TonB-dependent receptor, beta-barrel domain"/>
    <property type="match status" value="1"/>
</dbReference>
<dbReference type="Gene3D" id="2.60.40.1120">
    <property type="entry name" value="Carboxypeptidase-like, regulatory domain"/>
    <property type="match status" value="1"/>
</dbReference>
<feature type="chain" id="PRO_5021733261" evidence="10">
    <location>
        <begin position="31"/>
        <end position="1010"/>
    </location>
</feature>
<keyword evidence="6 8" id="KW-0472">Membrane</keyword>
<dbReference type="InterPro" id="IPR039426">
    <property type="entry name" value="TonB-dep_rcpt-like"/>
</dbReference>
<dbReference type="Proteomes" id="UP000319267">
    <property type="component" value="Unassembled WGS sequence"/>
</dbReference>
<comment type="subcellular location">
    <subcellularLocation>
        <location evidence="1 8">Cell outer membrane</location>
        <topology evidence="1 8">Multi-pass membrane protein</topology>
    </subcellularLocation>
</comment>
<reference evidence="13 14" key="1">
    <citation type="submission" date="2017-05" db="EMBL/GenBank/DDBJ databases">
        <authorList>
            <person name="Varghese N."/>
            <person name="Submissions S."/>
        </authorList>
    </citation>
    <scope>NUCLEOTIDE SEQUENCE [LARGE SCALE GENOMIC DNA]</scope>
    <source>
        <strain evidence="13 14">DSM 29982</strain>
    </source>
</reference>
<evidence type="ECO:0000256" key="9">
    <source>
        <dbReference type="RuleBase" id="RU003357"/>
    </source>
</evidence>
<organism evidence="13 14">
    <name type="scientific">Flavobacterium nitrogenifigens</name>
    <dbReference type="NCBI Taxonomy" id="1617283"/>
    <lineage>
        <taxon>Bacteria</taxon>
        <taxon>Pseudomonadati</taxon>
        <taxon>Bacteroidota</taxon>
        <taxon>Flavobacteriia</taxon>
        <taxon>Flavobacteriales</taxon>
        <taxon>Flavobacteriaceae</taxon>
        <taxon>Flavobacterium</taxon>
    </lineage>
</organism>
<evidence type="ECO:0000256" key="6">
    <source>
        <dbReference type="ARBA" id="ARBA00023136"/>
    </source>
</evidence>
<dbReference type="InterPro" id="IPR008969">
    <property type="entry name" value="CarboxyPept-like_regulatory"/>
</dbReference>
<evidence type="ECO:0000256" key="5">
    <source>
        <dbReference type="ARBA" id="ARBA00023077"/>
    </source>
</evidence>
<dbReference type="InterPro" id="IPR023996">
    <property type="entry name" value="TonB-dep_OMP_SusC/RagA"/>
</dbReference>
<keyword evidence="2 8" id="KW-0813">Transport</keyword>
<protein>
    <submittedName>
        <fullName evidence="13">TonB-linked outer membrane protein, SusC/RagA family</fullName>
    </submittedName>
</protein>
<comment type="similarity">
    <text evidence="8 9">Belongs to the TonB-dependent receptor family.</text>
</comment>
<dbReference type="Gene3D" id="2.170.130.10">
    <property type="entry name" value="TonB-dependent receptor, plug domain"/>
    <property type="match status" value="1"/>
</dbReference>
<dbReference type="SUPFAM" id="SSF49464">
    <property type="entry name" value="Carboxypeptidase regulatory domain-like"/>
    <property type="match status" value="1"/>
</dbReference>
<gene>
    <name evidence="13" type="ORF">SAMN06265220_101664</name>
</gene>